<keyword evidence="4 6" id="KW-0472">Membrane</keyword>
<dbReference type="Pfam" id="PF01740">
    <property type="entry name" value="STAS"/>
    <property type="match status" value="1"/>
</dbReference>
<dbReference type="InterPro" id="IPR036513">
    <property type="entry name" value="STAS_dom_sf"/>
</dbReference>
<feature type="compositionally biased region" description="Acidic residues" evidence="5">
    <location>
        <begin position="48"/>
        <end position="57"/>
    </location>
</feature>
<dbReference type="PANTHER" id="PTHR11814">
    <property type="entry name" value="SULFATE TRANSPORTER"/>
    <property type="match status" value="1"/>
</dbReference>
<reference evidence="9" key="1">
    <citation type="submission" date="2022-11" db="UniProtKB">
        <authorList>
            <consortium name="WormBaseParasite"/>
        </authorList>
    </citation>
    <scope>IDENTIFICATION</scope>
</reference>
<feature type="region of interest" description="Disordered" evidence="5">
    <location>
        <begin position="22"/>
        <end position="57"/>
    </location>
</feature>
<feature type="transmembrane region" description="Helical" evidence="6">
    <location>
        <begin position="200"/>
        <end position="221"/>
    </location>
</feature>
<evidence type="ECO:0000313" key="8">
    <source>
        <dbReference type="Proteomes" id="UP000887574"/>
    </source>
</evidence>
<keyword evidence="8" id="KW-1185">Reference proteome</keyword>
<feature type="transmembrane region" description="Helical" evidence="6">
    <location>
        <begin position="285"/>
        <end position="305"/>
    </location>
</feature>
<keyword evidence="2 6" id="KW-0812">Transmembrane</keyword>
<evidence type="ECO:0000256" key="1">
    <source>
        <dbReference type="ARBA" id="ARBA00004141"/>
    </source>
</evidence>
<feature type="domain" description="STAS" evidence="7">
    <location>
        <begin position="554"/>
        <end position="720"/>
    </location>
</feature>
<dbReference type="InterPro" id="IPR011547">
    <property type="entry name" value="SLC26A/SulP_dom"/>
</dbReference>
<organism evidence="8 9">
    <name type="scientific">Ditylenchus dipsaci</name>
    <dbReference type="NCBI Taxonomy" id="166011"/>
    <lineage>
        <taxon>Eukaryota</taxon>
        <taxon>Metazoa</taxon>
        <taxon>Ecdysozoa</taxon>
        <taxon>Nematoda</taxon>
        <taxon>Chromadorea</taxon>
        <taxon>Rhabditida</taxon>
        <taxon>Tylenchina</taxon>
        <taxon>Tylenchomorpha</taxon>
        <taxon>Sphaerularioidea</taxon>
        <taxon>Anguinidae</taxon>
        <taxon>Anguininae</taxon>
        <taxon>Ditylenchus</taxon>
    </lineage>
</organism>
<evidence type="ECO:0000256" key="3">
    <source>
        <dbReference type="ARBA" id="ARBA00022989"/>
    </source>
</evidence>
<evidence type="ECO:0000313" key="9">
    <source>
        <dbReference type="WBParaSite" id="jg18620"/>
    </source>
</evidence>
<evidence type="ECO:0000259" key="7">
    <source>
        <dbReference type="PROSITE" id="PS50801"/>
    </source>
</evidence>
<dbReference type="InterPro" id="IPR002645">
    <property type="entry name" value="STAS_dom"/>
</dbReference>
<evidence type="ECO:0000256" key="5">
    <source>
        <dbReference type="SAM" id="MobiDB-lite"/>
    </source>
</evidence>
<dbReference type="InterPro" id="IPR001902">
    <property type="entry name" value="SLC26A/SulP_fam"/>
</dbReference>
<sequence length="752" mass="83236">MALPDLSSRISAFRSALFGNNSSGQASTSGTICAESSSANTNTAMSQDAEDGPEEEFDQRFHYSRPSHRHSAVRRRAGKCLKRYYQPCLSGKNFVNTLIGFMPILSWLPTYDWKKNLTSDLVGGLTVGVMHVPQGIAYAILANVPPVAQLYWFVCGSVSNGWNGGGANSGDPPPTSAAIANSNITADPNLGKDEEWKAKAVVVSSTLALCVGLIQFLMGVLRLDIISTYFSDQVVAGFTTAASCHVFVAQLKDFFGLTQLPRRSGAGNLFVKCYDILSNLFNSNPVTLCISFSSILFLVVGKDFLNPFLKKRYRLPIALPFELILVVVSTTIAAIFHFRSRFLVNVVDELPTGLPAPIVPDLSLLPRLIPDALGIAMVVIAVHISLAKMFAKKMAYKVDPGQELFALGLSSSLSSFFPVYPVSCSLGRTMVNVESGTKTQLSAVFSSLLLCIIIVHIGQWLRTLPMCVLSAIIIIALKGMVNKFKDLVTLWPLSKIDFSIWLVSFVATVGWDVTEGLAVSIVYALFTTVIRVQWPRWHFLANLDGTNDFRDAERYEMVTNHTGICVFRFDSPLLFTNVERFKSNIHKALKQWQVERPHLLTAQDLDITSAEKAKTIEHLNGVIASNSNTIAKDSYIPYEKPTSGLLYRHFVIDCSGFTFVDYMGVNALKEIFTEMRNERVLVYFAAAKAPVRDLFENSGFYQYVQKHNFYPTIRDAVAIARKRRNASTLHLLEELSLPYDQLDEAISAQPMN</sequence>
<feature type="transmembrane region" description="Helical" evidence="6">
    <location>
        <begin position="440"/>
        <end position="457"/>
    </location>
</feature>
<dbReference type="Gene3D" id="3.30.750.24">
    <property type="entry name" value="STAS domain"/>
    <property type="match status" value="1"/>
</dbReference>
<dbReference type="Pfam" id="PF00916">
    <property type="entry name" value="Sulfate_transp"/>
    <property type="match status" value="1"/>
</dbReference>
<evidence type="ECO:0000256" key="6">
    <source>
        <dbReference type="SAM" id="Phobius"/>
    </source>
</evidence>
<feature type="transmembrane region" description="Helical" evidence="6">
    <location>
        <begin position="372"/>
        <end position="391"/>
    </location>
</feature>
<dbReference type="CDD" id="cd07042">
    <property type="entry name" value="STAS_SulP_like_sulfate_transporter"/>
    <property type="match status" value="1"/>
</dbReference>
<comment type="subcellular location">
    <subcellularLocation>
        <location evidence="1">Membrane</location>
        <topology evidence="1">Multi-pass membrane protein</topology>
    </subcellularLocation>
</comment>
<keyword evidence="3 6" id="KW-1133">Transmembrane helix</keyword>
<dbReference type="SUPFAM" id="SSF52091">
    <property type="entry name" value="SpoIIaa-like"/>
    <property type="match status" value="1"/>
</dbReference>
<dbReference type="AlphaFoldDB" id="A0A915DD17"/>
<evidence type="ECO:0000256" key="2">
    <source>
        <dbReference type="ARBA" id="ARBA00022692"/>
    </source>
</evidence>
<feature type="transmembrane region" description="Helical" evidence="6">
    <location>
        <begin position="317"/>
        <end position="338"/>
    </location>
</feature>
<accession>A0A915DD17</accession>
<dbReference type="GO" id="GO:0055085">
    <property type="term" value="P:transmembrane transport"/>
    <property type="evidence" value="ECO:0007669"/>
    <property type="project" value="InterPro"/>
</dbReference>
<protein>
    <submittedName>
        <fullName evidence="9">STAS domain-containing protein</fullName>
    </submittedName>
</protein>
<feature type="compositionally biased region" description="Polar residues" evidence="5">
    <location>
        <begin position="22"/>
        <end position="46"/>
    </location>
</feature>
<dbReference type="NCBIfam" id="TIGR00815">
    <property type="entry name" value="sulP"/>
    <property type="match status" value="1"/>
</dbReference>
<dbReference type="GO" id="GO:0016020">
    <property type="term" value="C:membrane"/>
    <property type="evidence" value="ECO:0007669"/>
    <property type="project" value="UniProtKB-SubCell"/>
</dbReference>
<dbReference type="Proteomes" id="UP000887574">
    <property type="component" value="Unplaced"/>
</dbReference>
<evidence type="ECO:0000256" key="4">
    <source>
        <dbReference type="ARBA" id="ARBA00023136"/>
    </source>
</evidence>
<name>A0A915DD17_9BILA</name>
<dbReference type="PROSITE" id="PS50801">
    <property type="entry name" value="STAS"/>
    <property type="match status" value="1"/>
</dbReference>
<proteinExistence type="predicted"/>
<dbReference type="WBParaSite" id="jg18620">
    <property type="protein sequence ID" value="jg18620"/>
    <property type="gene ID" value="jg18620"/>
</dbReference>